<dbReference type="EnsemblPlants" id="AVESA.00010b.r2.7DG1369890.1">
    <property type="protein sequence ID" value="AVESA.00010b.r2.7DG1369890.1.CDS.1"/>
    <property type="gene ID" value="AVESA.00010b.r2.7DG1369890"/>
</dbReference>
<reference evidence="1" key="1">
    <citation type="submission" date="2021-05" db="EMBL/GenBank/DDBJ databases">
        <authorList>
            <person name="Scholz U."/>
            <person name="Mascher M."/>
            <person name="Fiebig A."/>
        </authorList>
    </citation>
    <scope>NUCLEOTIDE SEQUENCE [LARGE SCALE GENOMIC DNA]</scope>
</reference>
<proteinExistence type="predicted"/>
<protein>
    <submittedName>
        <fullName evidence="1">Uncharacterized protein</fullName>
    </submittedName>
</protein>
<organism evidence="1 2">
    <name type="scientific">Avena sativa</name>
    <name type="common">Oat</name>
    <dbReference type="NCBI Taxonomy" id="4498"/>
    <lineage>
        <taxon>Eukaryota</taxon>
        <taxon>Viridiplantae</taxon>
        <taxon>Streptophyta</taxon>
        <taxon>Embryophyta</taxon>
        <taxon>Tracheophyta</taxon>
        <taxon>Spermatophyta</taxon>
        <taxon>Magnoliopsida</taxon>
        <taxon>Liliopsida</taxon>
        <taxon>Poales</taxon>
        <taxon>Poaceae</taxon>
        <taxon>BOP clade</taxon>
        <taxon>Pooideae</taxon>
        <taxon>Poodae</taxon>
        <taxon>Poeae</taxon>
        <taxon>Poeae Chloroplast Group 1 (Aveneae type)</taxon>
        <taxon>Aveninae</taxon>
        <taxon>Avena</taxon>
    </lineage>
</organism>
<name>A0ACD6AGM5_AVESA</name>
<accession>A0ACD6AGM5</accession>
<reference evidence="1" key="2">
    <citation type="submission" date="2025-09" db="UniProtKB">
        <authorList>
            <consortium name="EnsemblPlants"/>
        </authorList>
    </citation>
    <scope>IDENTIFICATION</scope>
</reference>
<evidence type="ECO:0000313" key="2">
    <source>
        <dbReference type="Proteomes" id="UP001732700"/>
    </source>
</evidence>
<sequence>MHHLVMACPFSRQVWHEVLSWLRLPCQAPSDEPSLLDWWQASHRSLPKPIRKGLASITLLTPWMIWKHRNSCVLHHTSPSVRQLLIDIKEETAMWMSAGAKGLRFLVPMTWDVH</sequence>
<dbReference type="Proteomes" id="UP001732700">
    <property type="component" value="Chromosome 7D"/>
</dbReference>
<evidence type="ECO:0000313" key="1">
    <source>
        <dbReference type="EnsemblPlants" id="AVESA.00010b.r2.7DG1369890.1.CDS.1"/>
    </source>
</evidence>
<keyword evidence="2" id="KW-1185">Reference proteome</keyword>